<comment type="caution">
    <text evidence="1">The sequence shown here is derived from an EMBL/GenBank/DDBJ whole genome shotgun (WGS) entry which is preliminary data.</text>
</comment>
<sequence>MNYKKKVIVVFTAVAIVSGCSNTSGSNDTSEQAEHHEHVINDIREETTGIDILPTFLNDKPENMQVIYQAASQHKDLLEKIPCYCGCGESANHKSSYDCFVFENKKDGSIIWDDHGTKCGVCLEIAAQSIVDFQEGKSVKDIRSKIDEMYKEGYSTPTPTPEV</sequence>
<dbReference type="Pfam" id="PF13798">
    <property type="entry name" value="PCYCGC"/>
    <property type="match status" value="1"/>
</dbReference>
<dbReference type="PROSITE" id="PS51257">
    <property type="entry name" value="PROKAR_LIPOPROTEIN"/>
    <property type="match status" value="1"/>
</dbReference>
<protein>
    <recommendedName>
        <fullName evidence="3">Lipoprotein</fullName>
    </recommendedName>
</protein>
<name>A0A5C6VXP5_9BACI</name>
<organism evidence="1 2">
    <name type="scientific">Metabacillus litoralis</name>
    <dbReference type="NCBI Taxonomy" id="152268"/>
    <lineage>
        <taxon>Bacteria</taxon>
        <taxon>Bacillati</taxon>
        <taxon>Bacillota</taxon>
        <taxon>Bacilli</taxon>
        <taxon>Bacillales</taxon>
        <taxon>Bacillaceae</taxon>
        <taxon>Metabacillus</taxon>
    </lineage>
</organism>
<dbReference type="AlphaFoldDB" id="A0A5C6VXP5"/>
<dbReference type="InterPro" id="IPR025673">
    <property type="entry name" value="PCYCGC"/>
</dbReference>
<dbReference type="Proteomes" id="UP000321363">
    <property type="component" value="Unassembled WGS sequence"/>
</dbReference>
<keyword evidence="2" id="KW-1185">Reference proteome</keyword>
<evidence type="ECO:0000313" key="2">
    <source>
        <dbReference type="Proteomes" id="UP000321363"/>
    </source>
</evidence>
<dbReference type="EMBL" id="VOQF01000008">
    <property type="protein sequence ID" value="TXC89774.1"/>
    <property type="molecule type" value="Genomic_DNA"/>
</dbReference>
<reference evidence="1 2" key="1">
    <citation type="journal article" date="2005" name="Int. J. Syst. Evol. Microbiol.">
        <title>Bacillus litoralis sp. nov., isolated from a tidal flat of the Yellow Sea in Korea.</title>
        <authorList>
            <person name="Yoon J.H."/>
            <person name="Oh T.K."/>
        </authorList>
    </citation>
    <scope>NUCLEOTIDE SEQUENCE [LARGE SCALE GENOMIC DNA]</scope>
    <source>
        <strain evidence="1 2">SW-211</strain>
    </source>
</reference>
<evidence type="ECO:0008006" key="3">
    <source>
        <dbReference type="Google" id="ProtNLM"/>
    </source>
</evidence>
<proteinExistence type="predicted"/>
<accession>A0A5C6VXP5</accession>
<gene>
    <name evidence="1" type="ORF">FS935_15535</name>
</gene>
<dbReference type="OrthoDB" id="2654667at2"/>
<dbReference type="RefSeq" id="WP_146949572.1">
    <property type="nucleotide sequence ID" value="NZ_VOQF01000008.1"/>
</dbReference>
<evidence type="ECO:0000313" key="1">
    <source>
        <dbReference type="EMBL" id="TXC89774.1"/>
    </source>
</evidence>